<dbReference type="GO" id="GO:2000143">
    <property type="term" value="P:negative regulation of DNA-templated transcription initiation"/>
    <property type="evidence" value="ECO:0007669"/>
    <property type="project" value="TreeGrafter"/>
</dbReference>
<dbReference type="AlphaFoldDB" id="A0A7X6JYJ1"/>
<dbReference type="InterPro" id="IPR035642">
    <property type="entry name" value="MraZ_N"/>
</dbReference>
<name>A0A7X6JYJ1_9RHOB</name>
<dbReference type="EMBL" id="JAAZQQ010000001">
    <property type="protein sequence ID" value="NKX43843.1"/>
    <property type="molecule type" value="Genomic_DNA"/>
</dbReference>
<dbReference type="Proteomes" id="UP000526408">
    <property type="component" value="Unassembled WGS sequence"/>
</dbReference>
<evidence type="ECO:0000256" key="5">
    <source>
        <dbReference type="ARBA" id="ARBA00023125"/>
    </source>
</evidence>
<dbReference type="SUPFAM" id="SSF89447">
    <property type="entry name" value="AbrB/MazE/MraZ-like"/>
    <property type="match status" value="1"/>
</dbReference>
<evidence type="ECO:0000256" key="3">
    <source>
        <dbReference type="ARBA" id="ARBA00022737"/>
    </source>
</evidence>
<dbReference type="GO" id="GO:0009295">
    <property type="term" value="C:nucleoid"/>
    <property type="evidence" value="ECO:0007669"/>
    <property type="project" value="UniProtKB-SubCell"/>
</dbReference>
<gene>
    <name evidence="7" type="primary">mraZ</name>
    <name evidence="9" type="ORF">HCU73_04510</name>
</gene>
<evidence type="ECO:0000256" key="4">
    <source>
        <dbReference type="ARBA" id="ARBA00023015"/>
    </source>
</evidence>
<dbReference type="Pfam" id="PF02381">
    <property type="entry name" value="MraZ"/>
    <property type="match status" value="1"/>
</dbReference>
<evidence type="ECO:0000259" key="8">
    <source>
        <dbReference type="PROSITE" id="PS51740"/>
    </source>
</evidence>
<evidence type="ECO:0000313" key="9">
    <source>
        <dbReference type="EMBL" id="NKX43843.1"/>
    </source>
</evidence>
<comment type="caution">
    <text evidence="9">The sequence shown here is derived from an EMBL/GenBank/DDBJ whole genome shotgun (WGS) entry which is preliminary data.</text>
</comment>
<dbReference type="InterPro" id="IPR003444">
    <property type="entry name" value="MraZ"/>
</dbReference>
<comment type="similarity">
    <text evidence="7">Belongs to the MraZ family.</text>
</comment>
<keyword evidence="5 7" id="KW-0238">DNA-binding</keyword>
<feature type="domain" description="SpoVT-AbrB" evidence="8">
    <location>
        <begin position="92"/>
        <end position="135"/>
    </location>
</feature>
<proteinExistence type="inferred from homology"/>
<keyword evidence="9" id="KW-0131">Cell cycle</keyword>
<dbReference type="InterPro" id="IPR020603">
    <property type="entry name" value="MraZ_dom"/>
</dbReference>
<keyword evidence="10" id="KW-1185">Reference proteome</keyword>
<keyword evidence="6 7" id="KW-0804">Transcription</keyword>
<evidence type="ECO:0000313" key="10">
    <source>
        <dbReference type="Proteomes" id="UP000526408"/>
    </source>
</evidence>
<dbReference type="GO" id="GO:0005737">
    <property type="term" value="C:cytoplasm"/>
    <property type="evidence" value="ECO:0007669"/>
    <property type="project" value="UniProtKB-UniRule"/>
</dbReference>
<dbReference type="GO" id="GO:0000976">
    <property type="term" value="F:transcription cis-regulatory region binding"/>
    <property type="evidence" value="ECO:0007669"/>
    <property type="project" value="TreeGrafter"/>
</dbReference>
<dbReference type="CDD" id="cd16320">
    <property type="entry name" value="MraZ_N"/>
    <property type="match status" value="1"/>
</dbReference>
<evidence type="ECO:0000256" key="2">
    <source>
        <dbReference type="ARBA" id="ARBA00022490"/>
    </source>
</evidence>
<dbReference type="InterPro" id="IPR007159">
    <property type="entry name" value="SpoVT-AbrB_dom"/>
</dbReference>
<keyword evidence="2 7" id="KW-0963">Cytoplasm</keyword>
<dbReference type="GO" id="GO:0003700">
    <property type="term" value="F:DNA-binding transcription factor activity"/>
    <property type="evidence" value="ECO:0007669"/>
    <property type="project" value="UniProtKB-UniRule"/>
</dbReference>
<protein>
    <recommendedName>
        <fullName evidence="1 7">Transcriptional regulator MraZ</fullName>
    </recommendedName>
</protein>
<dbReference type="InterPro" id="IPR037914">
    <property type="entry name" value="SpoVT-AbrB_sf"/>
</dbReference>
<dbReference type="InterPro" id="IPR038619">
    <property type="entry name" value="MraZ_sf"/>
</dbReference>
<reference evidence="9 10" key="1">
    <citation type="submission" date="2020-04" db="EMBL/GenBank/DDBJ databases">
        <authorList>
            <person name="Yoon J."/>
        </authorList>
    </citation>
    <scope>NUCLEOTIDE SEQUENCE [LARGE SCALE GENOMIC DNA]</scope>
    <source>
        <strain evidence="9 10">KMU-115</strain>
    </source>
</reference>
<dbReference type="CDD" id="cd16321">
    <property type="entry name" value="MraZ_C"/>
    <property type="match status" value="1"/>
</dbReference>
<dbReference type="GO" id="GO:0051301">
    <property type="term" value="P:cell division"/>
    <property type="evidence" value="ECO:0007669"/>
    <property type="project" value="UniProtKB-KW"/>
</dbReference>
<dbReference type="RefSeq" id="WP_168622184.1">
    <property type="nucleotide sequence ID" value="NZ_JAAZQQ010000001.1"/>
</dbReference>
<comment type="subcellular location">
    <subcellularLocation>
        <location evidence="7">Cytoplasm</location>
        <location evidence="7">Nucleoid</location>
    </subcellularLocation>
</comment>
<keyword evidence="4 7" id="KW-0805">Transcription regulation</keyword>
<dbReference type="PANTHER" id="PTHR34701:SF1">
    <property type="entry name" value="TRANSCRIPTIONAL REGULATOR MRAZ"/>
    <property type="match status" value="1"/>
</dbReference>
<evidence type="ECO:0000256" key="1">
    <source>
        <dbReference type="ARBA" id="ARBA00013860"/>
    </source>
</evidence>
<dbReference type="PANTHER" id="PTHR34701">
    <property type="entry name" value="TRANSCRIPTIONAL REGULATOR MRAZ"/>
    <property type="match status" value="1"/>
</dbReference>
<accession>A0A7X6JYJ1</accession>
<comment type="subunit">
    <text evidence="7">Forms oligomers.</text>
</comment>
<dbReference type="HAMAP" id="MF_01008">
    <property type="entry name" value="MraZ"/>
    <property type="match status" value="1"/>
</dbReference>
<keyword evidence="9" id="KW-0132">Cell division</keyword>
<evidence type="ECO:0000256" key="7">
    <source>
        <dbReference type="HAMAP-Rule" id="MF_01008"/>
    </source>
</evidence>
<dbReference type="InterPro" id="IPR035644">
    <property type="entry name" value="MraZ_C"/>
</dbReference>
<sequence>MEREFTGVSRNKVDGKGRVSIPVKFRRVLQNCDADYTPDSPIRLHITFGDPSKRFLECWSADAYARLLARISAMKSGSAQKRIMSYYYKTMSETVTLDDTGRLVLSQELRDKIALDEEAAFEGHGEKFHILSPAEADQQAAAFAALLAELGQGDEHFDALSLLPDDPAPAGAE</sequence>
<dbReference type="Gene3D" id="3.40.1550.20">
    <property type="entry name" value="Transcriptional regulator MraZ domain"/>
    <property type="match status" value="1"/>
</dbReference>
<organism evidence="9 10">
    <name type="scientific">Roseicyclus persicicus</name>
    <dbReference type="NCBI Taxonomy" id="2650661"/>
    <lineage>
        <taxon>Bacteria</taxon>
        <taxon>Pseudomonadati</taxon>
        <taxon>Pseudomonadota</taxon>
        <taxon>Alphaproteobacteria</taxon>
        <taxon>Rhodobacterales</taxon>
        <taxon>Roseobacteraceae</taxon>
        <taxon>Roseicyclus</taxon>
    </lineage>
</organism>
<evidence type="ECO:0000256" key="6">
    <source>
        <dbReference type="ARBA" id="ARBA00023163"/>
    </source>
</evidence>
<dbReference type="PROSITE" id="PS51740">
    <property type="entry name" value="SPOVT_ABRB"/>
    <property type="match status" value="1"/>
</dbReference>
<keyword evidence="3" id="KW-0677">Repeat</keyword>